<reference evidence="1 2" key="1">
    <citation type="submission" date="2018-08" db="EMBL/GenBank/DDBJ databases">
        <title>Genome and evolution of the arbuscular mycorrhizal fungus Diversispora epigaea (formerly Glomus versiforme) and its bacterial endosymbionts.</title>
        <authorList>
            <person name="Sun X."/>
            <person name="Fei Z."/>
            <person name="Harrison M."/>
        </authorList>
    </citation>
    <scope>NUCLEOTIDE SEQUENCE [LARGE SCALE GENOMIC DNA]</scope>
    <source>
        <strain evidence="1 2">IT104</strain>
    </source>
</reference>
<comment type="caution">
    <text evidence="1">The sequence shown here is derived from an EMBL/GenBank/DDBJ whole genome shotgun (WGS) entry which is preliminary data.</text>
</comment>
<dbReference type="EMBL" id="PQFF01000292">
    <property type="protein sequence ID" value="RHZ64795.1"/>
    <property type="molecule type" value="Genomic_DNA"/>
</dbReference>
<sequence>MARYCEINLNVIKMVTNNEASATIRPSSFEKFEKCDLPHAHMLFHRADNYDTFVSAELSDLIEQLRLYQTVISVMIHGPYGPFNNNEDVIMLRTAFTVRPSSLVWHAKQDKSVHIFYPVRGEG</sequence>
<accession>A0A397HNP4</accession>
<gene>
    <name evidence="1" type="ORF">Glove_320g48</name>
</gene>
<dbReference type="OrthoDB" id="2437716at2759"/>
<evidence type="ECO:0000313" key="2">
    <source>
        <dbReference type="Proteomes" id="UP000266861"/>
    </source>
</evidence>
<keyword evidence="2" id="KW-1185">Reference proteome</keyword>
<organism evidence="1 2">
    <name type="scientific">Diversispora epigaea</name>
    <dbReference type="NCBI Taxonomy" id="1348612"/>
    <lineage>
        <taxon>Eukaryota</taxon>
        <taxon>Fungi</taxon>
        <taxon>Fungi incertae sedis</taxon>
        <taxon>Mucoromycota</taxon>
        <taxon>Glomeromycotina</taxon>
        <taxon>Glomeromycetes</taxon>
        <taxon>Diversisporales</taxon>
        <taxon>Diversisporaceae</taxon>
        <taxon>Diversispora</taxon>
    </lineage>
</organism>
<dbReference type="AlphaFoldDB" id="A0A397HNP4"/>
<name>A0A397HNP4_9GLOM</name>
<proteinExistence type="predicted"/>
<protein>
    <submittedName>
        <fullName evidence="1">Uncharacterized protein</fullName>
    </submittedName>
</protein>
<evidence type="ECO:0000313" key="1">
    <source>
        <dbReference type="EMBL" id="RHZ64795.1"/>
    </source>
</evidence>
<dbReference type="Proteomes" id="UP000266861">
    <property type="component" value="Unassembled WGS sequence"/>
</dbReference>